<dbReference type="AlphaFoldDB" id="A0A4S4NNA3"/>
<dbReference type="InterPro" id="IPR027417">
    <property type="entry name" value="P-loop_NTPase"/>
</dbReference>
<keyword evidence="1" id="KW-1133">Transmembrane helix</keyword>
<gene>
    <name evidence="3" type="ORF">E4021_01620</name>
</gene>
<evidence type="ECO:0000313" key="4">
    <source>
        <dbReference type="Proteomes" id="UP000308528"/>
    </source>
</evidence>
<feature type="domain" description="G" evidence="2">
    <location>
        <begin position="53"/>
        <end position="181"/>
    </location>
</feature>
<feature type="transmembrane region" description="Helical" evidence="1">
    <location>
        <begin position="456"/>
        <end position="489"/>
    </location>
</feature>
<keyword evidence="1" id="KW-0472">Membrane</keyword>
<reference evidence="3 4" key="1">
    <citation type="submission" date="2019-04" db="EMBL/GenBank/DDBJ databases">
        <title>Lewinella litorea sp. nov., isolated from a marine sand.</title>
        <authorList>
            <person name="Yoon J.-H."/>
        </authorList>
    </citation>
    <scope>NUCLEOTIDE SEQUENCE [LARGE SCALE GENOMIC DNA]</scope>
    <source>
        <strain evidence="3 4">HSMS-39</strain>
    </source>
</reference>
<dbReference type="InterPro" id="IPR051943">
    <property type="entry name" value="TRAFAC_Dynamin-like_GTPase"/>
</dbReference>
<organism evidence="3 4">
    <name type="scientific">Neolewinella litorea</name>
    <dbReference type="NCBI Taxonomy" id="2562452"/>
    <lineage>
        <taxon>Bacteria</taxon>
        <taxon>Pseudomonadati</taxon>
        <taxon>Bacteroidota</taxon>
        <taxon>Saprospiria</taxon>
        <taxon>Saprospirales</taxon>
        <taxon>Lewinellaceae</taxon>
        <taxon>Neolewinella</taxon>
    </lineage>
</organism>
<name>A0A4S4NNA3_9BACT</name>
<keyword evidence="4" id="KW-1185">Reference proteome</keyword>
<dbReference type="GO" id="GO:0005525">
    <property type="term" value="F:GTP binding"/>
    <property type="evidence" value="ECO:0007669"/>
    <property type="project" value="InterPro"/>
</dbReference>
<dbReference type="InterPro" id="IPR006073">
    <property type="entry name" value="GTP-bd"/>
</dbReference>
<evidence type="ECO:0000256" key="1">
    <source>
        <dbReference type="SAM" id="Phobius"/>
    </source>
</evidence>
<dbReference type="PANTHER" id="PTHR43681">
    <property type="entry name" value="TRANSMEMBRANE GTPASE FZO"/>
    <property type="match status" value="1"/>
</dbReference>
<dbReference type="SUPFAM" id="SSF52540">
    <property type="entry name" value="P-loop containing nucleoside triphosphate hydrolases"/>
    <property type="match status" value="1"/>
</dbReference>
<protein>
    <submittedName>
        <fullName evidence="3">GTP-binding protein</fullName>
    </submittedName>
</protein>
<keyword evidence="1" id="KW-0812">Transmembrane</keyword>
<dbReference type="CDD" id="cd09912">
    <property type="entry name" value="DLP_2"/>
    <property type="match status" value="1"/>
</dbReference>
<evidence type="ECO:0000259" key="2">
    <source>
        <dbReference type="Pfam" id="PF01926"/>
    </source>
</evidence>
<dbReference type="EMBL" id="SRSF01000001">
    <property type="protein sequence ID" value="THH41322.1"/>
    <property type="molecule type" value="Genomic_DNA"/>
</dbReference>
<sequence length="573" mass="64852">MANLIDAGLQADRARLEEIIKRLHELTIRIGHDEMAQTVSDLRNRIFEPFMFVIVGEVKAGKSSFVNALLDTGEEIAKAAPQPMTDTIQQILYGEERREVTVNPYLKKIFLPVEILREIAIVDTPGTNTIVEHHQEITEQFIPASDLIVFVFEAKNPYRQSAWDFFQYIHGDWRKKTIFVLQQRDLATERELEVNLEGVAEKARREGIAEPQVFAVSARDEQLGQEDTGFSELRRYIANNITGGRAPRLKLNNSILTAQTINEKIANGLLTRRRQFEADTAFRGDIQNTLDEQVAQSNKQVDLMVENLLLTYDGITRNKLEELRGGLSMFGLVKRSLASTFGSTPSAKTWLENLARDLETDLNDKLRARLNENVVDLAETIQQMVKTIDLKIRGSQTILSNDHEIFSSIAERRENVLRDLQDQFNRFVGKTENFTDESLFADRDNIAPNLAAGGGIAALGVILMALSTLPVIDVTGGVLTAVGVIFAGFSTRGKRRRIVEGFEQEVRTGRVRLAEELDEKLKAYIATLRRRIEANFGRFDEMLDREEKNLLILEGTHREVREELERLAGDLSE</sequence>
<proteinExistence type="predicted"/>
<evidence type="ECO:0000313" key="3">
    <source>
        <dbReference type="EMBL" id="THH41322.1"/>
    </source>
</evidence>
<dbReference type="Pfam" id="PF01926">
    <property type="entry name" value="MMR_HSR1"/>
    <property type="match status" value="1"/>
</dbReference>
<dbReference type="OrthoDB" id="9816479at2"/>
<dbReference type="Gene3D" id="3.40.50.300">
    <property type="entry name" value="P-loop containing nucleotide triphosphate hydrolases"/>
    <property type="match status" value="1"/>
</dbReference>
<accession>A0A4S4NNA3</accession>
<comment type="caution">
    <text evidence="3">The sequence shown here is derived from an EMBL/GenBank/DDBJ whole genome shotgun (WGS) entry which is preliminary data.</text>
</comment>
<dbReference type="RefSeq" id="WP_136456148.1">
    <property type="nucleotide sequence ID" value="NZ_SRSF01000001.1"/>
</dbReference>
<dbReference type="PANTHER" id="PTHR43681:SF1">
    <property type="entry name" value="SARCALUMENIN"/>
    <property type="match status" value="1"/>
</dbReference>
<dbReference type="Proteomes" id="UP000308528">
    <property type="component" value="Unassembled WGS sequence"/>
</dbReference>